<dbReference type="AlphaFoldDB" id="A0A918N3K5"/>
<evidence type="ECO:0000313" key="3">
    <source>
        <dbReference type="Proteomes" id="UP000601108"/>
    </source>
</evidence>
<dbReference type="RefSeq" id="WP_027412187.1">
    <property type="nucleotide sequence ID" value="NZ_BMWS01000016.1"/>
</dbReference>
<keyword evidence="1" id="KW-0732">Signal</keyword>
<sequence>MRKLTVLLFAIVLGTSSLFANNSIPEKDSNQKIREQIAVLLDKPEIKLLETEELIANIEFTLNTKGEIVVLNVDAEKELIESYVKSRLNYKKLDVLKAQNLKNKIFQISLRIKKPIGA</sequence>
<accession>A0A918N3K5</accession>
<keyword evidence="3" id="KW-1185">Reference proteome</keyword>
<feature type="signal peptide" evidence="1">
    <location>
        <begin position="1"/>
        <end position="20"/>
    </location>
</feature>
<evidence type="ECO:0000313" key="2">
    <source>
        <dbReference type="EMBL" id="GGX22573.1"/>
    </source>
</evidence>
<reference evidence="2 3" key="1">
    <citation type="journal article" date="2014" name="Int. J. Syst. Evol. Microbiol.">
        <title>Complete genome sequence of Corynebacterium casei LMG S-19264T (=DSM 44701T), isolated from a smear-ripened cheese.</title>
        <authorList>
            <consortium name="US DOE Joint Genome Institute (JGI-PGF)"/>
            <person name="Walter F."/>
            <person name="Albersmeier A."/>
            <person name="Kalinowski J."/>
            <person name="Ruckert C."/>
        </authorList>
    </citation>
    <scope>NUCLEOTIDE SEQUENCE [LARGE SCALE GENOMIC DNA]</scope>
    <source>
        <strain evidence="2 3">KCTC 12285</strain>
    </source>
</reference>
<name>A0A918N3K5_9FLAO</name>
<gene>
    <name evidence="2" type="ORF">GCM10007384_24730</name>
</gene>
<evidence type="ECO:0000256" key="1">
    <source>
        <dbReference type="SAM" id="SignalP"/>
    </source>
</evidence>
<comment type="caution">
    <text evidence="2">The sequence shown here is derived from an EMBL/GenBank/DDBJ whole genome shotgun (WGS) entry which is preliminary data.</text>
</comment>
<dbReference type="EMBL" id="BMWS01000016">
    <property type="protein sequence ID" value="GGX22573.1"/>
    <property type="molecule type" value="Genomic_DNA"/>
</dbReference>
<dbReference type="Proteomes" id="UP000601108">
    <property type="component" value="Unassembled WGS sequence"/>
</dbReference>
<organism evidence="2 3">
    <name type="scientific">Aquimarina muelleri</name>
    <dbReference type="NCBI Taxonomy" id="279356"/>
    <lineage>
        <taxon>Bacteria</taxon>
        <taxon>Pseudomonadati</taxon>
        <taxon>Bacteroidota</taxon>
        <taxon>Flavobacteriia</taxon>
        <taxon>Flavobacteriales</taxon>
        <taxon>Flavobacteriaceae</taxon>
        <taxon>Aquimarina</taxon>
    </lineage>
</organism>
<feature type="chain" id="PRO_5037388165" evidence="1">
    <location>
        <begin position="21"/>
        <end position="118"/>
    </location>
</feature>
<protein>
    <submittedName>
        <fullName evidence="2">Uncharacterized protein</fullName>
    </submittedName>
</protein>
<proteinExistence type="predicted"/>